<sequence length="431" mass="47420">MVEVLPERDTPLPDSVSVSTASIRFNELSVVNQQKHFQDVARRALPLWGYPDSSILTLLNITENATFKVEAPGMPTMAMRVHRLDYAELDSIRTELSWIAHLAGDDTLRVVAPIPSTSGTLVETIETPSLGERRHVVCFEFVPGSAPRGSQDDTATIGRIVGALDPIPDALTTRLFRGASVAYNTAGRISARVGRPRALPEQDRSLYRRLGEIAALIHNRSASWTPPAHYHRIEWDQNATFGPGWNNYYGKHYWDCPLLSPADASAIGAAQSLMARRLAAFGTGPSRYGMIHSDLRPANLIAGDDGLTVLDFDDCGRGWYLTDIAGIVGFDEHRADLPQLIDAIVEGYRGHRALSDEDAREIPTFILLRRIGLLESLQYHIDNTVAGEGESAEVTPEIGAFYAKGTAILARRYVKRFARTPLPQPADRSGE</sequence>
<dbReference type="Pfam" id="PF01636">
    <property type="entry name" value="APH"/>
    <property type="match status" value="1"/>
</dbReference>
<dbReference type="STRING" id="1171373.PACID_03650"/>
<reference evidence="3 4" key="1">
    <citation type="journal article" date="2012" name="BMC Genomics">
        <title>The genome sequence of Propionibacterium acidipropionici provides insights into its biotechnological and industrial potential.</title>
        <authorList>
            <person name="Parizzi L.P."/>
            <person name="Grassi M.C."/>
            <person name="Llerena L.A."/>
            <person name="Carazzolle M.F."/>
            <person name="Queiroz V.L."/>
            <person name="Lunardi I."/>
            <person name="Zeidler A.F."/>
            <person name="Teixeira P.J."/>
            <person name="Mieczkowski P."/>
            <person name="Rincones J."/>
            <person name="Pereira G.A."/>
        </authorList>
    </citation>
    <scope>NUCLEOTIDE SEQUENCE [LARGE SCALE GENOMIC DNA]</scope>
    <source>
        <strain evidence="4">ATCC 4875 / DSM 20272 / JCM 6432 / NBRC 12425 / NCIMB 8070</strain>
    </source>
</reference>
<evidence type="ECO:0000313" key="4">
    <source>
        <dbReference type="Proteomes" id="UP000000214"/>
    </source>
</evidence>
<dbReference type="InterPro" id="IPR050249">
    <property type="entry name" value="Pseudomonas-type_ThrB"/>
</dbReference>
<dbReference type="GO" id="GO:0004413">
    <property type="term" value="F:homoserine kinase activity"/>
    <property type="evidence" value="ECO:0007669"/>
    <property type="project" value="TreeGrafter"/>
</dbReference>
<evidence type="ECO:0000256" key="1">
    <source>
        <dbReference type="ARBA" id="ARBA00038240"/>
    </source>
</evidence>
<dbReference type="PANTHER" id="PTHR21064">
    <property type="entry name" value="AMINOGLYCOSIDE PHOSPHOTRANSFERASE DOMAIN-CONTAINING PROTEIN-RELATED"/>
    <property type="match status" value="1"/>
</dbReference>
<comment type="similarity">
    <text evidence="1">Belongs to the pseudomonas-type ThrB family.</text>
</comment>
<dbReference type="PATRIC" id="fig|1171373.8.peg.366"/>
<dbReference type="RefSeq" id="WP_015069130.1">
    <property type="nucleotide sequence ID" value="NC_019395.1"/>
</dbReference>
<evidence type="ECO:0000259" key="2">
    <source>
        <dbReference type="Pfam" id="PF01636"/>
    </source>
</evidence>
<keyword evidence="3" id="KW-0808">Transferase</keyword>
<dbReference type="InterPro" id="IPR011009">
    <property type="entry name" value="Kinase-like_dom_sf"/>
</dbReference>
<dbReference type="AlphaFoldDB" id="K7RTI5"/>
<dbReference type="Proteomes" id="UP000000214">
    <property type="component" value="Chromosome"/>
</dbReference>
<dbReference type="Gene3D" id="3.90.1200.10">
    <property type="match status" value="1"/>
</dbReference>
<dbReference type="eggNOG" id="COG2334">
    <property type="taxonomic scope" value="Bacteria"/>
</dbReference>
<organism evidence="3 4">
    <name type="scientific">Acidipropionibacterium acidipropionici (strain ATCC 4875 / DSM 20272 / JCM 6432 / NBRC 12425 / NCIMB 8070 / 4)</name>
    <name type="common">Propionibacterium acidipropionici</name>
    <dbReference type="NCBI Taxonomy" id="1171373"/>
    <lineage>
        <taxon>Bacteria</taxon>
        <taxon>Bacillati</taxon>
        <taxon>Actinomycetota</taxon>
        <taxon>Actinomycetes</taxon>
        <taxon>Propionibacteriales</taxon>
        <taxon>Propionibacteriaceae</taxon>
        <taxon>Acidipropionibacterium</taxon>
    </lineage>
</organism>
<dbReference type="KEGG" id="pbo:PACID_03650"/>
<dbReference type="EMBL" id="CP003493">
    <property type="protein sequence ID" value="AFV88213.1"/>
    <property type="molecule type" value="Genomic_DNA"/>
</dbReference>
<accession>K7RTI5</accession>
<name>K7RTI5_ACIA4</name>
<gene>
    <name evidence="3" type="ordered locus">PACID_03650</name>
</gene>
<dbReference type="GO" id="GO:0009088">
    <property type="term" value="P:threonine biosynthetic process"/>
    <property type="evidence" value="ECO:0007669"/>
    <property type="project" value="TreeGrafter"/>
</dbReference>
<proteinExistence type="inferred from homology"/>
<dbReference type="SUPFAM" id="SSF56112">
    <property type="entry name" value="Protein kinase-like (PK-like)"/>
    <property type="match status" value="1"/>
</dbReference>
<dbReference type="PANTHER" id="PTHR21064:SF6">
    <property type="entry name" value="AMINOGLYCOSIDE PHOSPHOTRANSFERASE DOMAIN-CONTAINING PROTEIN"/>
    <property type="match status" value="1"/>
</dbReference>
<dbReference type="InterPro" id="IPR002575">
    <property type="entry name" value="Aminoglycoside_PTrfase"/>
</dbReference>
<evidence type="ECO:0000313" key="3">
    <source>
        <dbReference type="EMBL" id="AFV88213.1"/>
    </source>
</evidence>
<dbReference type="HOGENOM" id="CLU_044821_2_0_11"/>
<protein>
    <submittedName>
        <fullName evidence="3">Aminoglycoside phosphotransferase</fullName>
    </submittedName>
</protein>
<feature type="domain" description="Aminoglycoside phosphotransferase" evidence="2">
    <location>
        <begin position="187"/>
        <end position="353"/>
    </location>
</feature>